<organism evidence="1 2">
    <name type="scientific">Ancylostoma ceylanicum</name>
    <dbReference type="NCBI Taxonomy" id="53326"/>
    <lineage>
        <taxon>Eukaryota</taxon>
        <taxon>Metazoa</taxon>
        <taxon>Ecdysozoa</taxon>
        <taxon>Nematoda</taxon>
        <taxon>Chromadorea</taxon>
        <taxon>Rhabditida</taxon>
        <taxon>Rhabditina</taxon>
        <taxon>Rhabditomorpha</taxon>
        <taxon>Strongyloidea</taxon>
        <taxon>Ancylostomatidae</taxon>
        <taxon>Ancylostomatinae</taxon>
        <taxon>Ancylostoma</taxon>
    </lineage>
</organism>
<dbReference type="EMBL" id="JARK01001364">
    <property type="protein sequence ID" value="EYC18248.1"/>
    <property type="molecule type" value="Genomic_DNA"/>
</dbReference>
<sequence length="74" mass="8544">MDVNCLESVHDNADVHLIPILHQVKPHLVEYLFMNFLHGFLSSLFRDTTNGMRCFMEAELLAVQIGCQKILSWI</sequence>
<evidence type="ECO:0000313" key="1">
    <source>
        <dbReference type="EMBL" id="EYC18248.1"/>
    </source>
</evidence>
<reference evidence="2" key="1">
    <citation type="journal article" date="2015" name="Nat. Genet.">
        <title>The genome and transcriptome of the zoonotic hookworm Ancylostoma ceylanicum identify infection-specific gene families.</title>
        <authorList>
            <person name="Schwarz E.M."/>
            <person name="Hu Y."/>
            <person name="Antoshechkin I."/>
            <person name="Miller M.M."/>
            <person name="Sternberg P.W."/>
            <person name="Aroian R.V."/>
        </authorList>
    </citation>
    <scope>NUCLEOTIDE SEQUENCE</scope>
    <source>
        <strain evidence="2">HY135</strain>
    </source>
</reference>
<dbReference type="Proteomes" id="UP000024635">
    <property type="component" value="Unassembled WGS sequence"/>
</dbReference>
<comment type="caution">
    <text evidence="1">The sequence shown here is derived from an EMBL/GenBank/DDBJ whole genome shotgun (WGS) entry which is preliminary data.</text>
</comment>
<dbReference type="OrthoDB" id="10034042at2759"/>
<keyword evidence="2" id="KW-1185">Reference proteome</keyword>
<accession>A0A016UUU9</accession>
<proteinExistence type="predicted"/>
<name>A0A016UUU9_9BILA</name>
<gene>
    <name evidence="1" type="primary">Acey_s0028.g1758</name>
    <name evidence="1" type="ORF">Y032_0028g1758</name>
</gene>
<evidence type="ECO:0000313" key="2">
    <source>
        <dbReference type="Proteomes" id="UP000024635"/>
    </source>
</evidence>
<dbReference type="AlphaFoldDB" id="A0A016UUU9"/>
<protein>
    <submittedName>
        <fullName evidence="1">Uncharacterized protein</fullName>
    </submittedName>
</protein>